<name>A0AAW2Z739_9EUKA</name>
<sequence length="351" mass="40703">MKFKLLSPRKNSKKADTRVFGVPLKNEIPHIVTEGLKIIKEKYLGSEGLFRQSGDNLAMKDMRAKLDEGKYDSAEEVRALLLNHKEHTVAGMVKLWFRELPDPLLTFDHYDMFIAADNIPEEDVRKHLIKKVLKFLPAVNNQLLRTIAEFLHSVTLRKEENLMNSGNLAIVFAPTLLRPRGDDLKSMMLESEKSRSLTKTLIDQYEFLFEEEDEELELKLDTEDIMCEFESANEATATIKRVTMTLEDFLDQDEPEKTEIRSPDNIKKRPLENVFKEGTDTYRIIKKRKLINISKYKNMSPIAAIRHKRSQSNFSKKDFSSPQRDENTNPNKMCPKSRPLSTRILSPLKLF</sequence>
<feature type="domain" description="Rho-GAP" evidence="3">
    <location>
        <begin position="22"/>
        <end position="209"/>
    </location>
</feature>
<protein>
    <submittedName>
        <fullName evidence="4">Rho GTPase-activating protein gacJJ</fullName>
    </submittedName>
</protein>
<evidence type="ECO:0000256" key="2">
    <source>
        <dbReference type="SAM" id="MobiDB-lite"/>
    </source>
</evidence>
<dbReference type="PANTHER" id="PTHR23176">
    <property type="entry name" value="RHO/RAC/CDC GTPASE-ACTIVATING PROTEIN"/>
    <property type="match status" value="1"/>
</dbReference>
<proteinExistence type="predicted"/>
<dbReference type="GO" id="GO:0005737">
    <property type="term" value="C:cytoplasm"/>
    <property type="evidence" value="ECO:0007669"/>
    <property type="project" value="TreeGrafter"/>
</dbReference>
<accession>A0AAW2Z739</accession>
<dbReference type="CDD" id="cd00159">
    <property type="entry name" value="RhoGAP"/>
    <property type="match status" value="1"/>
</dbReference>
<comment type="caution">
    <text evidence="4">The sequence shown here is derived from an EMBL/GenBank/DDBJ whole genome shotgun (WGS) entry which is preliminary data.</text>
</comment>
<evidence type="ECO:0000313" key="5">
    <source>
        <dbReference type="Proteomes" id="UP001431209"/>
    </source>
</evidence>
<dbReference type="InterPro" id="IPR050729">
    <property type="entry name" value="Rho-GAP"/>
</dbReference>
<dbReference type="AlphaFoldDB" id="A0AAW2Z739"/>
<keyword evidence="5" id="KW-1185">Reference proteome</keyword>
<dbReference type="InterPro" id="IPR008936">
    <property type="entry name" value="Rho_GTPase_activation_prot"/>
</dbReference>
<dbReference type="GO" id="GO:0005096">
    <property type="term" value="F:GTPase activator activity"/>
    <property type="evidence" value="ECO:0007669"/>
    <property type="project" value="UniProtKB-KW"/>
</dbReference>
<organism evidence="4 5">
    <name type="scientific">Acrasis kona</name>
    <dbReference type="NCBI Taxonomy" id="1008807"/>
    <lineage>
        <taxon>Eukaryota</taxon>
        <taxon>Discoba</taxon>
        <taxon>Heterolobosea</taxon>
        <taxon>Tetramitia</taxon>
        <taxon>Eutetramitia</taxon>
        <taxon>Acrasidae</taxon>
        <taxon>Acrasis</taxon>
    </lineage>
</organism>
<dbReference type="Gene3D" id="1.10.555.10">
    <property type="entry name" value="Rho GTPase activation protein"/>
    <property type="match status" value="1"/>
</dbReference>
<evidence type="ECO:0000313" key="4">
    <source>
        <dbReference type="EMBL" id="KAL0484740.1"/>
    </source>
</evidence>
<reference evidence="4 5" key="1">
    <citation type="submission" date="2024-03" db="EMBL/GenBank/DDBJ databases">
        <title>The Acrasis kona genome and developmental transcriptomes reveal deep origins of eukaryotic multicellular pathways.</title>
        <authorList>
            <person name="Sheikh S."/>
            <person name="Fu C.-J."/>
            <person name="Brown M.W."/>
            <person name="Baldauf S.L."/>
        </authorList>
    </citation>
    <scope>NUCLEOTIDE SEQUENCE [LARGE SCALE GENOMIC DNA]</scope>
    <source>
        <strain evidence="4 5">ATCC MYA-3509</strain>
    </source>
</reference>
<evidence type="ECO:0000256" key="1">
    <source>
        <dbReference type="ARBA" id="ARBA00022468"/>
    </source>
</evidence>
<gene>
    <name evidence="4" type="ORF">AKO1_011632</name>
</gene>
<dbReference type="Proteomes" id="UP001431209">
    <property type="component" value="Unassembled WGS sequence"/>
</dbReference>
<evidence type="ECO:0000259" key="3">
    <source>
        <dbReference type="PROSITE" id="PS50238"/>
    </source>
</evidence>
<dbReference type="SUPFAM" id="SSF48350">
    <property type="entry name" value="GTPase activation domain, GAP"/>
    <property type="match status" value="1"/>
</dbReference>
<dbReference type="SMART" id="SM00324">
    <property type="entry name" value="RhoGAP"/>
    <property type="match status" value="1"/>
</dbReference>
<dbReference type="PROSITE" id="PS50238">
    <property type="entry name" value="RHOGAP"/>
    <property type="match status" value="1"/>
</dbReference>
<feature type="region of interest" description="Disordered" evidence="2">
    <location>
        <begin position="307"/>
        <end position="339"/>
    </location>
</feature>
<keyword evidence="1" id="KW-0343">GTPase activation</keyword>
<dbReference type="GO" id="GO:0007165">
    <property type="term" value="P:signal transduction"/>
    <property type="evidence" value="ECO:0007669"/>
    <property type="project" value="InterPro"/>
</dbReference>
<dbReference type="PANTHER" id="PTHR23176:SF129">
    <property type="entry name" value="RHO GTPASE ACTIVATING PROTEIN AT 16F, ISOFORM E-RELATED"/>
    <property type="match status" value="1"/>
</dbReference>
<dbReference type="InterPro" id="IPR000198">
    <property type="entry name" value="RhoGAP_dom"/>
</dbReference>
<feature type="compositionally biased region" description="Basic and acidic residues" evidence="2">
    <location>
        <begin position="315"/>
        <end position="327"/>
    </location>
</feature>
<dbReference type="Pfam" id="PF00620">
    <property type="entry name" value="RhoGAP"/>
    <property type="match status" value="1"/>
</dbReference>
<dbReference type="EMBL" id="JAOPGA020001067">
    <property type="protein sequence ID" value="KAL0484740.1"/>
    <property type="molecule type" value="Genomic_DNA"/>
</dbReference>